<evidence type="ECO:0000313" key="2">
    <source>
        <dbReference type="EMBL" id="WFD45446.1"/>
    </source>
</evidence>
<protein>
    <submittedName>
        <fullName evidence="2">Hym1p</fullName>
    </submittedName>
</protein>
<keyword evidence="3" id="KW-1185">Reference proteome</keyword>
<accession>A0ABY8EHZ3</accession>
<dbReference type="PANTHER" id="PTHR10182">
    <property type="entry name" value="CALCIUM-BINDING PROTEIN 39-RELATED"/>
    <property type="match status" value="1"/>
</dbReference>
<gene>
    <name evidence="2" type="primary">HYM1</name>
    <name evidence="2" type="ORF">GLX27_000066</name>
</gene>
<organism evidence="2 3">
    <name type="scientific">Malassezia furfur</name>
    <name type="common">Pityriasis versicolor infection agent</name>
    <name type="synonym">Pityrosporum furfur</name>
    <dbReference type="NCBI Taxonomy" id="55194"/>
    <lineage>
        <taxon>Eukaryota</taxon>
        <taxon>Fungi</taxon>
        <taxon>Dikarya</taxon>
        <taxon>Basidiomycota</taxon>
        <taxon>Ustilaginomycotina</taxon>
        <taxon>Malasseziomycetes</taxon>
        <taxon>Malasseziales</taxon>
        <taxon>Malasseziaceae</taxon>
        <taxon>Malassezia</taxon>
    </lineage>
</organism>
<dbReference type="Gene3D" id="1.25.10.10">
    <property type="entry name" value="Leucine-rich Repeat Variant"/>
    <property type="match status" value="1"/>
</dbReference>
<dbReference type="Proteomes" id="UP000818624">
    <property type="component" value="Chromosome 1"/>
</dbReference>
<dbReference type="InterPro" id="IPR016024">
    <property type="entry name" value="ARM-type_fold"/>
</dbReference>
<dbReference type="EMBL" id="CP046234">
    <property type="protein sequence ID" value="WFD45446.1"/>
    <property type="molecule type" value="Genomic_DNA"/>
</dbReference>
<dbReference type="PANTHER" id="PTHR10182:SF3">
    <property type="entry name" value="PROTEIN MO25"/>
    <property type="match status" value="1"/>
</dbReference>
<name>A0ABY8EHZ3_MALFU</name>
<evidence type="ECO:0000313" key="3">
    <source>
        <dbReference type="Proteomes" id="UP000818624"/>
    </source>
</evidence>
<evidence type="ECO:0000256" key="1">
    <source>
        <dbReference type="ARBA" id="ARBA00011012"/>
    </source>
</evidence>
<comment type="similarity">
    <text evidence="1">Belongs to the Mo25 family.</text>
</comment>
<dbReference type="InterPro" id="IPR011989">
    <property type="entry name" value="ARM-like"/>
</dbReference>
<dbReference type="Pfam" id="PF08569">
    <property type="entry name" value="Mo25"/>
    <property type="match status" value="1"/>
</dbReference>
<dbReference type="SUPFAM" id="SSF48371">
    <property type="entry name" value="ARM repeat"/>
    <property type="match status" value="1"/>
</dbReference>
<dbReference type="InterPro" id="IPR013878">
    <property type="entry name" value="Mo25"/>
</dbReference>
<proteinExistence type="inferred from homology"/>
<sequence>MNFLFKTKQRSPHDLVRGMRDAMSRLGVVETAPNTLVLSDASSSEVRRKQGEELLAGIQQAKHILYGEGGQDPVPEQVAQLAQDVYQTHLIQYLLVYLPRLEFEARKDVVQIFAALLQRNIGTRLPTVEYIAANPVIVLLTVRGYGDADIALNTGMMLHELVQHEALAKILLYSDDFYRFPEYIDTTSFGISCDAFANFRETLVRHRAMTAEYLEQNYERFFAMYNQLLDSSNYVTKRQSLKLLGGLLVDRANYNTMLRYVADENNLKRIMNLFRDRSKNIQLETFHVFKVFVANPKKTPAVEAILQRNRSRLLAFLSDFLRDRTGTSRDTHADESFIDERQYVMQIIAYVASTH</sequence>
<reference evidence="2 3" key="1">
    <citation type="journal article" date="2020" name="Elife">
        <title>Loss of centromere function drives karyotype evolution in closely related Malassezia species.</title>
        <authorList>
            <person name="Sankaranarayanan S.R."/>
            <person name="Ianiri G."/>
            <person name="Coelho M.A."/>
            <person name="Reza M.H."/>
            <person name="Thimmappa B.C."/>
            <person name="Ganguly P."/>
            <person name="Vadnala R.N."/>
            <person name="Sun S."/>
            <person name="Siddharthan R."/>
            <person name="Tellgren-Roth C."/>
            <person name="Dawson T.L."/>
            <person name="Heitman J."/>
            <person name="Sanyal K."/>
        </authorList>
    </citation>
    <scope>NUCLEOTIDE SEQUENCE [LARGE SCALE GENOMIC DNA]</scope>
    <source>
        <strain evidence="2">CBS14141</strain>
    </source>
</reference>